<evidence type="ECO:0000313" key="2">
    <source>
        <dbReference type="Proteomes" id="UP000030960"/>
    </source>
</evidence>
<accession>A0A0B3S918</accession>
<organism evidence="1 2">
    <name type="scientific">Mameliella alba</name>
    <dbReference type="NCBI Taxonomy" id="561184"/>
    <lineage>
        <taxon>Bacteria</taxon>
        <taxon>Pseudomonadati</taxon>
        <taxon>Pseudomonadota</taxon>
        <taxon>Alphaproteobacteria</taxon>
        <taxon>Rhodobacterales</taxon>
        <taxon>Roseobacteraceae</taxon>
        <taxon>Mameliella</taxon>
    </lineage>
</organism>
<dbReference type="Proteomes" id="UP000030960">
    <property type="component" value="Unassembled WGS sequence"/>
</dbReference>
<proteinExistence type="predicted"/>
<dbReference type="AlphaFoldDB" id="A0A0B3S918"/>
<name>A0A0B3S918_9RHOB</name>
<dbReference type="EMBL" id="JSUQ01000008">
    <property type="protein sequence ID" value="KHQ53176.1"/>
    <property type="molecule type" value="Genomic_DNA"/>
</dbReference>
<protein>
    <submittedName>
        <fullName evidence="1">Uncharacterized protein</fullName>
    </submittedName>
</protein>
<sequence length="86" mass="9699">MPGPDPHAFWIVDSDPSSPRASYHSYLWTGNGGNRKARAIAILKGLMRRDWHCRWCGNTLPDYARADARYCRKAAARRRRAAKAGA</sequence>
<comment type="caution">
    <text evidence="1">The sequence shown here is derived from an EMBL/GenBank/DDBJ whole genome shotgun (WGS) entry which is preliminary data.</text>
</comment>
<reference evidence="1 2" key="1">
    <citation type="submission" date="2014-10" db="EMBL/GenBank/DDBJ databases">
        <title>Genome sequence of Ponticoccus sp. strain UMTAT08 isolated from clonal culture of toxic dinoflagellate Alexandrium tamiyavanichii.</title>
        <authorList>
            <person name="Gan H.Y."/>
            <person name="Muhd D.-D."/>
            <person name="Mohd Noor M.E."/>
            <person name="Yeong Y.S."/>
            <person name="Usup G."/>
        </authorList>
    </citation>
    <scope>NUCLEOTIDE SEQUENCE [LARGE SCALE GENOMIC DNA]</scope>
    <source>
        <strain evidence="1 2">UMTAT08</strain>
    </source>
</reference>
<keyword evidence="2" id="KW-1185">Reference proteome</keyword>
<gene>
    <name evidence="1" type="ORF">OA50_02203</name>
</gene>
<evidence type="ECO:0000313" key="1">
    <source>
        <dbReference type="EMBL" id="KHQ53176.1"/>
    </source>
</evidence>